<feature type="transmembrane region" description="Helical" evidence="13">
    <location>
        <begin position="427"/>
        <end position="449"/>
    </location>
</feature>
<sequence length="461" mass="52934">MFQKCSIPVIFRRCRELSWLFIILAASSGCIWKTTLFLNDFFQYPIVVSFKVEKFQRLEFPALTICNLNRVKFSYRLCLNLSIPLDTCIFDRDVPTDPFRNEGPLLMSERRSIFSCSTTNSVKNNKNSTLIRFLSRYILMDKDRRKRIGHTADQLITKCSFNGRRCSSRDFEEFQSLRYGNCFTFNGKSNFKAVSNTAGPLGGLELEFNVEFLQYILQTEIGARIAIHNPKEYPALDENGINIPPGFETSIALRQIQIKRLPSPYKDECVDYSANDVTYNNNQKECVKACIQAKSYASCGCVDPTLPSVSEQKVCNMSSDSDMCCLNEVMDNMVNNGTSCECPLPCLSTYYKDTISRSYFPSKDLFFVGMLRGQIDKKDEFGKLLFNHYRQGSGKLKVFYSSMERKVIEQKPVYLDSELFSNLGGELGFWLGLSFCSLFYSISVAFKLLKSCIHYWKIIYK</sequence>
<dbReference type="Gene3D" id="1.10.287.770">
    <property type="entry name" value="YojJ-like"/>
    <property type="match status" value="1"/>
</dbReference>
<evidence type="ECO:0000313" key="14">
    <source>
        <dbReference type="EMBL" id="GFS43689.1"/>
    </source>
</evidence>
<name>A0A8X6ME19_NEPPI</name>
<keyword evidence="4 12" id="KW-0894">Sodium channel</keyword>
<dbReference type="Gene3D" id="2.60.470.10">
    <property type="entry name" value="Acid-sensing ion channels like domains"/>
    <property type="match status" value="1"/>
</dbReference>
<evidence type="ECO:0000256" key="1">
    <source>
        <dbReference type="ARBA" id="ARBA00004141"/>
    </source>
</evidence>
<evidence type="ECO:0000256" key="8">
    <source>
        <dbReference type="ARBA" id="ARBA00023065"/>
    </source>
</evidence>
<keyword evidence="3 12" id="KW-0813">Transport</keyword>
<accession>A0A8X6ME19</accession>
<evidence type="ECO:0000256" key="7">
    <source>
        <dbReference type="ARBA" id="ARBA00023053"/>
    </source>
</evidence>
<proteinExistence type="inferred from homology"/>
<keyword evidence="11 12" id="KW-0407">Ion channel</keyword>
<evidence type="ECO:0000256" key="6">
    <source>
        <dbReference type="ARBA" id="ARBA00022989"/>
    </source>
</evidence>
<evidence type="ECO:0000256" key="10">
    <source>
        <dbReference type="ARBA" id="ARBA00023201"/>
    </source>
</evidence>
<keyword evidence="6 13" id="KW-1133">Transmembrane helix</keyword>
<evidence type="ECO:0000256" key="2">
    <source>
        <dbReference type="ARBA" id="ARBA00007193"/>
    </source>
</evidence>
<evidence type="ECO:0000256" key="9">
    <source>
        <dbReference type="ARBA" id="ARBA00023136"/>
    </source>
</evidence>
<dbReference type="Pfam" id="PF00858">
    <property type="entry name" value="ASC"/>
    <property type="match status" value="1"/>
</dbReference>
<dbReference type="GO" id="GO:0005886">
    <property type="term" value="C:plasma membrane"/>
    <property type="evidence" value="ECO:0007669"/>
    <property type="project" value="TreeGrafter"/>
</dbReference>
<keyword evidence="8 12" id="KW-0406">Ion transport</keyword>
<dbReference type="PROSITE" id="PS51257">
    <property type="entry name" value="PROKAR_LIPOPROTEIN"/>
    <property type="match status" value="1"/>
</dbReference>
<evidence type="ECO:0000256" key="13">
    <source>
        <dbReference type="SAM" id="Phobius"/>
    </source>
</evidence>
<dbReference type="Proteomes" id="UP000887013">
    <property type="component" value="Unassembled WGS sequence"/>
</dbReference>
<evidence type="ECO:0000256" key="11">
    <source>
        <dbReference type="ARBA" id="ARBA00023303"/>
    </source>
</evidence>
<evidence type="ECO:0000256" key="4">
    <source>
        <dbReference type="ARBA" id="ARBA00022461"/>
    </source>
</evidence>
<gene>
    <name evidence="14" type="primary">Asic5</name>
    <name evidence="14" type="ORF">NPIL_421901</name>
</gene>
<dbReference type="GO" id="GO:0015280">
    <property type="term" value="F:ligand-gated sodium channel activity"/>
    <property type="evidence" value="ECO:0007669"/>
    <property type="project" value="TreeGrafter"/>
</dbReference>
<evidence type="ECO:0000256" key="5">
    <source>
        <dbReference type="ARBA" id="ARBA00022692"/>
    </source>
</evidence>
<evidence type="ECO:0000313" key="15">
    <source>
        <dbReference type="Proteomes" id="UP000887013"/>
    </source>
</evidence>
<dbReference type="AlphaFoldDB" id="A0A8X6ME19"/>
<dbReference type="OrthoDB" id="5874059at2759"/>
<keyword evidence="7" id="KW-0915">Sodium</keyword>
<comment type="caution">
    <text evidence="14">The sequence shown here is derived from an EMBL/GenBank/DDBJ whole genome shotgun (WGS) entry which is preliminary data.</text>
</comment>
<evidence type="ECO:0000256" key="3">
    <source>
        <dbReference type="ARBA" id="ARBA00022448"/>
    </source>
</evidence>
<reference evidence="14" key="1">
    <citation type="submission" date="2020-08" db="EMBL/GenBank/DDBJ databases">
        <title>Multicomponent nature underlies the extraordinary mechanical properties of spider dragline silk.</title>
        <authorList>
            <person name="Kono N."/>
            <person name="Nakamura H."/>
            <person name="Mori M."/>
            <person name="Yoshida Y."/>
            <person name="Ohtoshi R."/>
            <person name="Malay A.D."/>
            <person name="Moran D.A.P."/>
            <person name="Tomita M."/>
            <person name="Numata K."/>
            <person name="Arakawa K."/>
        </authorList>
    </citation>
    <scope>NUCLEOTIDE SEQUENCE</scope>
</reference>
<organism evidence="14 15">
    <name type="scientific">Nephila pilipes</name>
    <name type="common">Giant wood spider</name>
    <name type="synonym">Nephila maculata</name>
    <dbReference type="NCBI Taxonomy" id="299642"/>
    <lineage>
        <taxon>Eukaryota</taxon>
        <taxon>Metazoa</taxon>
        <taxon>Ecdysozoa</taxon>
        <taxon>Arthropoda</taxon>
        <taxon>Chelicerata</taxon>
        <taxon>Arachnida</taxon>
        <taxon>Araneae</taxon>
        <taxon>Araneomorphae</taxon>
        <taxon>Entelegynae</taxon>
        <taxon>Araneoidea</taxon>
        <taxon>Nephilidae</taxon>
        <taxon>Nephila</taxon>
    </lineage>
</organism>
<dbReference type="EMBL" id="BMAW01090222">
    <property type="protein sequence ID" value="GFS43689.1"/>
    <property type="molecule type" value="Genomic_DNA"/>
</dbReference>
<protein>
    <submittedName>
        <fullName evidence="14">Acid-sensing ion channel 5</fullName>
    </submittedName>
</protein>
<dbReference type="PRINTS" id="PR01078">
    <property type="entry name" value="AMINACHANNEL"/>
</dbReference>
<keyword evidence="9 13" id="KW-0472">Membrane</keyword>
<comment type="subcellular location">
    <subcellularLocation>
        <location evidence="1">Membrane</location>
        <topology evidence="1">Multi-pass membrane protein</topology>
    </subcellularLocation>
</comment>
<dbReference type="InterPro" id="IPR001873">
    <property type="entry name" value="ENaC"/>
</dbReference>
<keyword evidence="5 12" id="KW-0812">Transmembrane</keyword>
<keyword evidence="15" id="KW-1185">Reference proteome</keyword>
<comment type="similarity">
    <text evidence="2 12">Belongs to the amiloride-sensitive sodium channel (TC 1.A.6) family.</text>
</comment>
<evidence type="ECO:0000256" key="12">
    <source>
        <dbReference type="RuleBase" id="RU000679"/>
    </source>
</evidence>
<dbReference type="PANTHER" id="PTHR11690:SF248">
    <property type="entry name" value="PICKPOCKET 17, ISOFORM A"/>
    <property type="match status" value="1"/>
</dbReference>
<dbReference type="PANTHER" id="PTHR11690">
    <property type="entry name" value="AMILORIDE-SENSITIVE SODIUM CHANNEL-RELATED"/>
    <property type="match status" value="1"/>
</dbReference>
<keyword evidence="10 12" id="KW-0739">Sodium transport</keyword>